<dbReference type="Pfam" id="PF24175">
    <property type="entry name" value="SU10_adaptor"/>
    <property type="match status" value="1"/>
</dbReference>
<dbReference type="InterPro" id="IPR056209">
    <property type="entry name" value="SU10_adaptor"/>
</dbReference>
<gene>
    <name evidence="1" type="ORF">EJC50_29460</name>
</gene>
<evidence type="ECO:0000313" key="2">
    <source>
        <dbReference type="Proteomes" id="UP000272528"/>
    </source>
</evidence>
<name>A0A3Q8X9X7_9BACL</name>
<dbReference type="Proteomes" id="UP000272528">
    <property type="component" value="Chromosome"/>
</dbReference>
<keyword evidence="2" id="KW-1185">Reference proteome</keyword>
<dbReference type="EMBL" id="CP034437">
    <property type="protein sequence ID" value="AZN43359.1"/>
    <property type="molecule type" value="Genomic_DNA"/>
</dbReference>
<protein>
    <submittedName>
        <fullName evidence="1">Uncharacterized protein</fullName>
    </submittedName>
</protein>
<evidence type="ECO:0000313" key="1">
    <source>
        <dbReference type="EMBL" id="AZN43359.1"/>
    </source>
</evidence>
<proteinExistence type="predicted"/>
<accession>A0A3Q8X9X7</accession>
<reference evidence="2" key="1">
    <citation type="submission" date="2018-12" db="EMBL/GenBank/DDBJ databases">
        <title>Genome sequence of Peanibacillus sp.</title>
        <authorList>
            <person name="Subramani G."/>
            <person name="Srinivasan S."/>
            <person name="Kim M.K."/>
        </authorList>
    </citation>
    <scope>NUCLEOTIDE SEQUENCE [LARGE SCALE GENOMIC DNA]</scope>
    <source>
        <strain evidence="2">18JY67-1</strain>
    </source>
</reference>
<dbReference type="KEGG" id="palb:EJC50_29460"/>
<dbReference type="RefSeq" id="WP_126019819.1">
    <property type="nucleotide sequence ID" value="NZ_CP034437.1"/>
</dbReference>
<dbReference type="AlphaFoldDB" id="A0A3Q8X9X7"/>
<dbReference type="OrthoDB" id="2607307at2"/>
<organism evidence="1 2">
    <name type="scientific">Paenibacillus albus</name>
    <dbReference type="NCBI Taxonomy" id="2495582"/>
    <lineage>
        <taxon>Bacteria</taxon>
        <taxon>Bacillati</taxon>
        <taxon>Bacillota</taxon>
        <taxon>Bacilli</taxon>
        <taxon>Bacillales</taxon>
        <taxon>Paenibacillaceae</taxon>
        <taxon>Paenibacillus</taxon>
    </lineage>
</organism>
<sequence>MAGMTLEDIIEEADELYPNGLSTKSKIRKINVRESELHRMVLKKKTATIYDIIADNAIYPVDFAVGKILNVLVDGQEWTNQDYEENDNEPAAPPYYYTYENSVVLYPTPDQNLAEGLFIHHWYEPPTYSEDNLDQVPVLDPDFHRLHVYGLCADMAAVGKEWDVANGFIQQYNDLLNDLKKADPEPELPDFKVVR</sequence>